<keyword evidence="6" id="KW-0325">Glycoprotein</keyword>
<comment type="caution">
    <text evidence="10">The sequence shown here is derived from an EMBL/GenBank/DDBJ whole genome shotgun (WGS) entry which is preliminary data.</text>
</comment>
<dbReference type="FunFam" id="1.20.1250.20:FF:000067">
    <property type="entry name" value="sialin isoform X2"/>
    <property type="match status" value="1"/>
</dbReference>
<feature type="transmembrane region" description="Helical" evidence="8">
    <location>
        <begin position="141"/>
        <end position="161"/>
    </location>
</feature>
<evidence type="ECO:0000256" key="8">
    <source>
        <dbReference type="SAM" id="Phobius"/>
    </source>
</evidence>
<evidence type="ECO:0000256" key="5">
    <source>
        <dbReference type="ARBA" id="ARBA00023136"/>
    </source>
</evidence>
<keyword evidence="3 8" id="KW-0812">Transmembrane</keyword>
<keyword evidence="4 8" id="KW-1133">Transmembrane helix</keyword>
<keyword evidence="2" id="KW-1003">Cell membrane</keyword>
<dbReference type="InterPro" id="IPR011701">
    <property type="entry name" value="MFS"/>
</dbReference>
<dbReference type="Pfam" id="PF07690">
    <property type="entry name" value="MFS_1"/>
    <property type="match status" value="1"/>
</dbReference>
<feature type="domain" description="Major facilitator superfamily (MFS) profile" evidence="9">
    <location>
        <begin position="50"/>
        <end position="383"/>
    </location>
</feature>
<evidence type="ECO:0000259" key="9">
    <source>
        <dbReference type="PROSITE" id="PS50850"/>
    </source>
</evidence>
<dbReference type="PROSITE" id="PS50850">
    <property type="entry name" value="MFS"/>
    <property type="match status" value="1"/>
</dbReference>
<organism evidence="10 11">
    <name type="scientific">Spodoptera exigua</name>
    <name type="common">Beet armyworm</name>
    <name type="synonym">Noctua fulgens</name>
    <dbReference type="NCBI Taxonomy" id="7107"/>
    <lineage>
        <taxon>Eukaryota</taxon>
        <taxon>Metazoa</taxon>
        <taxon>Ecdysozoa</taxon>
        <taxon>Arthropoda</taxon>
        <taxon>Hexapoda</taxon>
        <taxon>Insecta</taxon>
        <taxon>Pterygota</taxon>
        <taxon>Neoptera</taxon>
        <taxon>Endopterygota</taxon>
        <taxon>Lepidoptera</taxon>
        <taxon>Glossata</taxon>
        <taxon>Ditrysia</taxon>
        <taxon>Noctuoidea</taxon>
        <taxon>Noctuidae</taxon>
        <taxon>Amphipyrinae</taxon>
        <taxon>Spodoptera</taxon>
    </lineage>
</organism>
<evidence type="ECO:0000313" key="11">
    <source>
        <dbReference type="Proteomes" id="UP000814243"/>
    </source>
</evidence>
<evidence type="ECO:0000256" key="3">
    <source>
        <dbReference type="ARBA" id="ARBA00022692"/>
    </source>
</evidence>
<feature type="compositionally biased region" description="Low complexity" evidence="7">
    <location>
        <begin position="76"/>
        <end position="87"/>
    </location>
</feature>
<accession>A0A922M2L5</accession>
<dbReference type="Proteomes" id="UP000814243">
    <property type="component" value="Unassembled WGS sequence"/>
</dbReference>
<protein>
    <recommendedName>
        <fullName evidence="9">Major facilitator superfamily (MFS) profile domain-containing protein</fullName>
    </recommendedName>
</protein>
<evidence type="ECO:0000256" key="4">
    <source>
        <dbReference type="ARBA" id="ARBA00022989"/>
    </source>
</evidence>
<reference evidence="10" key="1">
    <citation type="journal article" date="2021" name="G3 (Bethesda)">
        <title>Genome and transcriptome analysis of the beet armyworm Spodoptera exigua reveals targets for pest control. .</title>
        <authorList>
            <person name="Simon S."/>
            <person name="Breeschoten T."/>
            <person name="Jansen H.J."/>
            <person name="Dirks R.P."/>
            <person name="Schranz M.E."/>
            <person name="Ros V.I.D."/>
        </authorList>
    </citation>
    <scope>NUCLEOTIDE SEQUENCE</scope>
    <source>
        <strain evidence="10">TB_SE_WUR_2020</strain>
    </source>
</reference>
<dbReference type="InterPro" id="IPR050382">
    <property type="entry name" value="MFS_Na/Anion_cotransporter"/>
</dbReference>
<gene>
    <name evidence="10" type="ORF">HF086_004969</name>
</gene>
<dbReference type="EMBL" id="JACEFF010000894">
    <property type="protein sequence ID" value="KAH9628809.1"/>
    <property type="molecule type" value="Genomic_DNA"/>
</dbReference>
<evidence type="ECO:0000256" key="1">
    <source>
        <dbReference type="ARBA" id="ARBA00004651"/>
    </source>
</evidence>
<dbReference type="InterPro" id="IPR020846">
    <property type="entry name" value="MFS_dom"/>
</dbReference>
<keyword evidence="5 8" id="KW-0472">Membrane</keyword>
<proteinExistence type="predicted"/>
<comment type="subcellular location">
    <subcellularLocation>
        <location evidence="1">Cell membrane</location>
        <topology evidence="1">Multi-pass membrane protein</topology>
    </subcellularLocation>
</comment>
<dbReference type="GO" id="GO:0022857">
    <property type="term" value="F:transmembrane transporter activity"/>
    <property type="evidence" value="ECO:0007669"/>
    <property type="project" value="InterPro"/>
</dbReference>
<feature type="transmembrane region" description="Helical" evidence="8">
    <location>
        <begin position="286"/>
        <end position="308"/>
    </location>
</feature>
<feature type="region of interest" description="Disordered" evidence="7">
    <location>
        <begin position="76"/>
        <end position="102"/>
    </location>
</feature>
<dbReference type="Gene3D" id="1.20.1250.20">
    <property type="entry name" value="MFS general substrate transporter like domains"/>
    <property type="match status" value="1"/>
</dbReference>
<dbReference type="GO" id="GO:0006820">
    <property type="term" value="P:monoatomic anion transport"/>
    <property type="evidence" value="ECO:0007669"/>
    <property type="project" value="TreeGrafter"/>
</dbReference>
<name>A0A922M2L5_SPOEX</name>
<sequence length="383" mass="41878">MASSAEESPIINSDIENDVTSSRRNLVEAEPVEETTGWIKCRTVLGIMGFLGFASVYAMRVNLSVAIVAMVNSTTPTPSNSSSDVDVCPASPSSNSSVPQRPGDFNWTVQQQSIVLGSFFYGYVLTQIPGGRIAEMYGGKLVYGLGIFFTAVFTILSPIAAYTDISFFIAVRALAGLAEGVTYPAMHAMLARWIPPLERSKFAAYVYAGSNIGTVITLPISGWLCTLEFAGGWPLCFYIFGGIGVVWFVFWLLLVYDTPQKHPRICPKEIEYIVTTIGPQNSRLSALPYLTAWLGGILLCIFADWTLAKGWISRLNSMKLWNTVCNQMNHIDLSPQFAGTMYGITNAASNICGFMAPYVDWSRSEHDDLTAPAPVESILFPES</sequence>
<dbReference type="AlphaFoldDB" id="A0A922M2L5"/>
<evidence type="ECO:0000256" key="7">
    <source>
        <dbReference type="SAM" id="MobiDB-lite"/>
    </source>
</evidence>
<feature type="transmembrane region" description="Helical" evidence="8">
    <location>
        <begin position="202"/>
        <end position="224"/>
    </location>
</feature>
<dbReference type="InterPro" id="IPR036259">
    <property type="entry name" value="MFS_trans_sf"/>
</dbReference>
<dbReference type="PANTHER" id="PTHR11662">
    <property type="entry name" value="SOLUTE CARRIER FAMILY 17"/>
    <property type="match status" value="1"/>
</dbReference>
<feature type="transmembrane region" description="Helical" evidence="8">
    <location>
        <begin position="230"/>
        <end position="254"/>
    </location>
</feature>
<evidence type="ECO:0000313" key="10">
    <source>
        <dbReference type="EMBL" id="KAH9628809.1"/>
    </source>
</evidence>
<feature type="transmembrane region" description="Helical" evidence="8">
    <location>
        <begin position="167"/>
        <end position="190"/>
    </location>
</feature>
<dbReference type="PANTHER" id="PTHR11662:SF399">
    <property type="entry name" value="FI19708P1-RELATED"/>
    <property type="match status" value="1"/>
</dbReference>
<dbReference type="GO" id="GO:0005886">
    <property type="term" value="C:plasma membrane"/>
    <property type="evidence" value="ECO:0007669"/>
    <property type="project" value="UniProtKB-SubCell"/>
</dbReference>
<dbReference type="SUPFAM" id="SSF103473">
    <property type="entry name" value="MFS general substrate transporter"/>
    <property type="match status" value="1"/>
</dbReference>
<evidence type="ECO:0000256" key="2">
    <source>
        <dbReference type="ARBA" id="ARBA00022475"/>
    </source>
</evidence>
<evidence type="ECO:0000256" key="6">
    <source>
        <dbReference type="ARBA" id="ARBA00023180"/>
    </source>
</evidence>